<evidence type="ECO:0000313" key="3">
    <source>
        <dbReference type="Proteomes" id="UP000240883"/>
    </source>
</evidence>
<keyword evidence="1" id="KW-0472">Membrane</keyword>
<evidence type="ECO:0000256" key="1">
    <source>
        <dbReference type="SAM" id="Phobius"/>
    </source>
</evidence>
<proteinExistence type="predicted"/>
<dbReference type="EMBL" id="KZ678139">
    <property type="protein sequence ID" value="PSN64005.1"/>
    <property type="molecule type" value="Genomic_DNA"/>
</dbReference>
<dbReference type="AlphaFoldDB" id="A0A2T2NEY4"/>
<protein>
    <submittedName>
        <fullName evidence="2">Uncharacterized protein</fullName>
    </submittedName>
</protein>
<evidence type="ECO:0000313" key="2">
    <source>
        <dbReference type="EMBL" id="PSN64005.1"/>
    </source>
</evidence>
<gene>
    <name evidence="2" type="ORF">BS50DRAFT_95115</name>
</gene>
<keyword evidence="1" id="KW-0812">Transmembrane</keyword>
<feature type="transmembrane region" description="Helical" evidence="1">
    <location>
        <begin position="16"/>
        <end position="34"/>
    </location>
</feature>
<name>A0A2T2NEY4_CORCC</name>
<sequence length="69" mass="8034">MSPLRRLQARLRRAGGHIRCVHCSAFFSLVFLLLRKRIYYWTCKPLQCYNLGTNIIAPWKAEYADASTS</sequence>
<dbReference type="Proteomes" id="UP000240883">
    <property type="component" value="Unassembled WGS sequence"/>
</dbReference>
<accession>A0A2T2NEY4</accession>
<keyword evidence="1" id="KW-1133">Transmembrane helix</keyword>
<organism evidence="2 3">
    <name type="scientific">Corynespora cassiicola Philippines</name>
    <dbReference type="NCBI Taxonomy" id="1448308"/>
    <lineage>
        <taxon>Eukaryota</taxon>
        <taxon>Fungi</taxon>
        <taxon>Dikarya</taxon>
        <taxon>Ascomycota</taxon>
        <taxon>Pezizomycotina</taxon>
        <taxon>Dothideomycetes</taxon>
        <taxon>Pleosporomycetidae</taxon>
        <taxon>Pleosporales</taxon>
        <taxon>Corynesporascaceae</taxon>
        <taxon>Corynespora</taxon>
    </lineage>
</organism>
<keyword evidence="3" id="KW-1185">Reference proteome</keyword>
<reference evidence="2 3" key="1">
    <citation type="journal article" date="2018" name="Front. Microbiol.">
        <title>Genome-Wide Analysis of Corynespora cassiicola Leaf Fall Disease Putative Effectors.</title>
        <authorList>
            <person name="Lopez D."/>
            <person name="Ribeiro S."/>
            <person name="Label P."/>
            <person name="Fumanal B."/>
            <person name="Venisse J.S."/>
            <person name="Kohler A."/>
            <person name="de Oliveira R.R."/>
            <person name="Labutti K."/>
            <person name="Lipzen A."/>
            <person name="Lail K."/>
            <person name="Bauer D."/>
            <person name="Ohm R.A."/>
            <person name="Barry K.W."/>
            <person name="Spatafora J."/>
            <person name="Grigoriev I.V."/>
            <person name="Martin F.M."/>
            <person name="Pujade-Renaud V."/>
        </authorList>
    </citation>
    <scope>NUCLEOTIDE SEQUENCE [LARGE SCALE GENOMIC DNA]</scope>
    <source>
        <strain evidence="2 3">Philippines</strain>
    </source>
</reference>